<dbReference type="InParanoid" id="G8ZUQ3"/>
<accession>G8ZUQ3</accession>
<dbReference type="HOGENOM" id="CLU_061225_0_0_1"/>
<dbReference type="GO" id="GO:0032541">
    <property type="term" value="C:cortical endoplasmic reticulum"/>
    <property type="evidence" value="ECO:0007669"/>
    <property type="project" value="EnsemblFungi"/>
</dbReference>
<dbReference type="GO" id="GO:0055091">
    <property type="term" value="P:phospholipid homeostasis"/>
    <property type="evidence" value="ECO:0007669"/>
    <property type="project" value="EnsemblFungi"/>
</dbReference>
<keyword evidence="1" id="KW-0472">Membrane</keyword>
<keyword evidence="1" id="KW-1133">Transmembrane helix</keyword>
<dbReference type="GO" id="GO:0005811">
    <property type="term" value="C:lipid droplet"/>
    <property type="evidence" value="ECO:0007669"/>
    <property type="project" value="EnsemblFungi"/>
</dbReference>
<organism evidence="2 3">
    <name type="scientific">Torulaspora delbrueckii</name>
    <name type="common">Yeast</name>
    <name type="synonym">Candida colliculosa</name>
    <dbReference type="NCBI Taxonomy" id="4950"/>
    <lineage>
        <taxon>Eukaryota</taxon>
        <taxon>Fungi</taxon>
        <taxon>Dikarya</taxon>
        <taxon>Ascomycota</taxon>
        <taxon>Saccharomycotina</taxon>
        <taxon>Saccharomycetes</taxon>
        <taxon>Saccharomycetales</taxon>
        <taxon>Saccharomycetaceae</taxon>
        <taxon>Torulaspora</taxon>
    </lineage>
</organism>
<dbReference type="GO" id="GO:0046889">
    <property type="term" value="P:positive regulation of lipid biosynthetic process"/>
    <property type="evidence" value="ECO:0007669"/>
    <property type="project" value="EnsemblFungi"/>
</dbReference>
<name>G8ZUQ3_TORDE</name>
<dbReference type="GO" id="GO:1990044">
    <property type="term" value="P:protein localization to lipid droplet"/>
    <property type="evidence" value="ECO:0007669"/>
    <property type="project" value="EnsemblFungi"/>
</dbReference>
<protein>
    <submittedName>
        <fullName evidence="2">Uncharacterized protein</fullName>
    </submittedName>
</protein>
<dbReference type="CDD" id="cd23994">
    <property type="entry name" value="Seipin_Sei1_like"/>
    <property type="match status" value="1"/>
</dbReference>
<reference evidence="2 3" key="1">
    <citation type="journal article" date="2011" name="Proc. Natl. Acad. Sci. U.S.A.">
        <title>Evolutionary erosion of yeast sex chromosomes by mating-type switching accidents.</title>
        <authorList>
            <person name="Gordon J.L."/>
            <person name="Armisen D."/>
            <person name="Proux-Wera E."/>
            <person name="Oheigeartaigh S.S."/>
            <person name="Byrne K.P."/>
            <person name="Wolfe K.H."/>
        </authorList>
    </citation>
    <scope>NUCLEOTIDE SEQUENCE [LARGE SCALE GENOMIC DNA]</scope>
    <source>
        <strain evidence="3">ATCC 10662 / CBS 1146 / NBRC 0425 / NCYC 2629 / NRRL Y-866</strain>
    </source>
</reference>
<dbReference type="EMBL" id="HE616746">
    <property type="protein sequence ID" value="CCE92347.1"/>
    <property type="molecule type" value="Genomic_DNA"/>
</dbReference>
<dbReference type="eggNOG" id="ENOG502S0BA">
    <property type="taxonomic scope" value="Eukaryota"/>
</dbReference>
<evidence type="ECO:0000313" key="3">
    <source>
        <dbReference type="Proteomes" id="UP000005627"/>
    </source>
</evidence>
<dbReference type="GO" id="GO:0055090">
    <property type="term" value="P:acylglycerol homeostasis"/>
    <property type="evidence" value="ECO:0007669"/>
    <property type="project" value="EnsemblFungi"/>
</dbReference>
<dbReference type="GeneID" id="11503748"/>
<dbReference type="AlphaFoldDB" id="G8ZUQ3"/>
<evidence type="ECO:0000256" key="1">
    <source>
        <dbReference type="SAM" id="Phobius"/>
    </source>
</evidence>
<keyword evidence="3" id="KW-1185">Reference proteome</keyword>
<dbReference type="STRING" id="1076872.G8ZUQ3"/>
<keyword evidence="1" id="KW-0812">Transmembrane</keyword>
<gene>
    <name evidence="2" type="primary">TDEL0E01040</name>
    <name evidence="2" type="ORF">TDEL_0E01040</name>
</gene>
<dbReference type="FunCoup" id="G8ZUQ3">
    <property type="interactions" value="17"/>
</dbReference>
<proteinExistence type="predicted"/>
<feature type="transmembrane region" description="Helical" evidence="1">
    <location>
        <begin position="17"/>
        <end position="37"/>
    </location>
</feature>
<dbReference type="KEGG" id="tdl:TDEL_0E01040"/>
<evidence type="ECO:0000313" key="2">
    <source>
        <dbReference type="EMBL" id="CCE92347.1"/>
    </source>
</evidence>
<dbReference type="GO" id="GO:0042802">
    <property type="term" value="F:identical protein binding"/>
    <property type="evidence" value="ECO:0007669"/>
    <property type="project" value="EnsemblFungi"/>
</dbReference>
<dbReference type="GO" id="GO:0090155">
    <property type="term" value="P:negative regulation of sphingolipid biosynthetic process"/>
    <property type="evidence" value="ECO:0007669"/>
    <property type="project" value="EnsemblFungi"/>
</dbReference>
<dbReference type="OrthoDB" id="4053690at2759"/>
<dbReference type="GO" id="GO:0140042">
    <property type="term" value="P:lipid droplet formation"/>
    <property type="evidence" value="ECO:0007669"/>
    <property type="project" value="EnsemblFungi"/>
</dbReference>
<sequence length="279" mass="32596">MRINITRPLQLLQLSSYLGILLLVKLFIILPLAVILFNDFYHHLLPSDSSQWVPLSAFNIREDSNSTTVYQQKINRIQTENELPSIVDNGMSQWINLHNQIEYKVDLDTKFYCVPTWRTAYQTSNIDEVVMEVYSSNFASSLLYRRTVPIICMKNDDSINALELYKYGPSRLELFKKEWSNHIKVHDKISVTHNLQAFRYVLKAPKTFKLIMQPDSGFRFRMSFEQGLRNAMLRWHKITYAVGIVVFDFAISTLFAFTAFISFFLITRRGTNKLSPKVD</sequence>
<dbReference type="GO" id="GO:0005789">
    <property type="term" value="C:endoplasmic reticulum membrane"/>
    <property type="evidence" value="ECO:0007669"/>
    <property type="project" value="EnsemblFungi"/>
</dbReference>
<dbReference type="Proteomes" id="UP000005627">
    <property type="component" value="Chromosome 5"/>
</dbReference>
<feature type="transmembrane region" description="Helical" evidence="1">
    <location>
        <begin position="238"/>
        <end position="266"/>
    </location>
</feature>
<dbReference type="RefSeq" id="XP_003681558.1">
    <property type="nucleotide sequence ID" value="XM_003681510.1"/>
</dbReference>